<evidence type="ECO:0000313" key="1">
    <source>
        <dbReference type="EMBL" id="MDB1162436.1"/>
    </source>
</evidence>
<sequence>MNATDIRNEAAETAKRFTALSNQSAQLIAGMSHELRETLARECGEYVRWATYPLFDMSRALEAIADGRRTPKPWIVEAVCWDRGYVRECLRGCGKADTEENVDAVVEQLKLWTGPGSSTTIAESACEKACEAIEAAIEDAGLPDRNEE</sequence>
<dbReference type="Proteomes" id="UP001211105">
    <property type="component" value="Unassembled WGS sequence"/>
</dbReference>
<comment type="caution">
    <text evidence="1">The sequence shown here is derived from an EMBL/GenBank/DDBJ whole genome shotgun (WGS) entry which is preliminary data.</text>
</comment>
<dbReference type="EMBL" id="JAQKGX010000010">
    <property type="protein sequence ID" value="MDB1162436.1"/>
    <property type="molecule type" value="Genomic_DNA"/>
</dbReference>
<gene>
    <name evidence="1" type="ORF">PL707_09210</name>
</gene>
<reference evidence="1" key="1">
    <citation type="submission" date="2023-01" db="EMBL/GenBank/DDBJ databases">
        <title>Human gut microbiome strain richness.</title>
        <authorList>
            <person name="Chen-Liaw A."/>
        </authorList>
    </citation>
    <scope>NUCLEOTIDE SEQUENCE</scope>
    <source>
        <strain evidence="1">BSD2780120875st1_E5_BSD2780120875b_170604</strain>
    </source>
</reference>
<protein>
    <submittedName>
        <fullName evidence="1">Uncharacterized protein</fullName>
    </submittedName>
</protein>
<accession>A0AAW5ZYX7</accession>
<dbReference type="RefSeq" id="WP_195223816.1">
    <property type="nucleotide sequence ID" value="NZ_JADMXZ010000004.1"/>
</dbReference>
<name>A0AAW5ZYX7_9BIFI</name>
<proteinExistence type="predicted"/>
<organism evidence="1 2">
    <name type="scientific">Bifidobacterium catenulatum</name>
    <dbReference type="NCBI Taxonomy" id="1686"/>
    <lineage>
        <taxon>Bacteria</taxon>
        <taxon>Bacillati</taxon>
        <taxon>Actinomycetota</taxon>
        <taxon>Actinomycetes</taxon>
        <taxon>Bifidobacteriales</taxon>
        <taxon>Bifidobacteriaceae</taxon>
        <taxon>Bifidobacterium</taxon>
    </lineage>
</organism>
<evidence type="ECO:0000313" key="2">
    <source>
        <dbReference type="Proteomes" id="UP001211105"/>
    </source>
</evidence>
<dbReference type="AlphaFoldDB" id="A0AAW5ZYX7"/>